<feature type="transmembrane region" description="Helical" evidence="7">
    <location>
        <begin position="352"/>
        <end position="378"/>
    </location>
</feature>
<feature type="compositionally biased region" description="Basic and acidic residues" evidence="6">
    <location>
        <begin position="568"/>
        <end position="581"/>
    </location>
</feature>
<dbReference type="Proteomes" id="UP001203852">
    <property type="component" value="Unassembled WGS sequence"/>
</dbReference>
<dbReference type="CDD" id="cd17323">
    <property type="entry name" value="MFS_Tpo1_MDR_like"/>
    <property type="match status" value="1"/>
</dbReference>
<keyword evidence="4 7" id="KW-1133">Transmembrane helix</keyword>
<feature type="compositionally biased region" description="Polar residues" evidence="6">
    <location>
        <begin position="57"/>
        <end position="69"/>
    </location>
</feature>
<feature type="transmembrane region" description="Helical" evidence="7">
    <location>
        <begin position="390"/>
        <end position="410"/>
    </location>
</feature>
<dbReference type="AlphaFoldDB" id="A0AAN6I915"/>
<evidence type="ECO:0000256" key="5">
    <source>
        <dbReference type="ARBA" id="ARBA00023136"/>
    </source>
</evidence>
<dbReference type="InterPro" id="IPR020846">
    <property type="entry name" value="MFS_dom"/>
</dbReference>
<name>A0AAN6I915_9EURO</name>
<dbReference type="PROSITE" id="PS50850">
    <property type="entry name" value="MFS"/>
    <property type="match status" value="1"/>
</dbReference>
<reference evidence="9" key="1">
    <citation type="journal article" date="2022" name="bioRxiv">
        <title>Deciphering the potential niche of two novel black yeast fungi from a biological soil crust based on their genomes, phenotypes, and melanin regulation.</title>
        <authorList>
            <consortium name="DOE Joint Genome Institute"/>
            <person name="Carr E.C."/>
            <person name="Barton Q."/>
            <person name="Grambo S."/>
            <person name="Sullivan M."/>
            <person name="Renfro C.M."/>
            <person name="Kuo A."/>
            <person name="Pangilinan J."/>
            <person name="Lipzen A."/>
            <person name="Keymanesh K."/>
            <person name="Savage E."/>
            <person name="Barry K."/>
            <person name="Grigoriev I.V."/>
            <person name="Riekhof W.R."/>
            <person name="Harris S.S."/>
        </authorList>
    </citation>
    <scope>NUCLEOTIDE SEQUENCE</scope>
    <source>
        <strain evidence="9">JF 03-4F</strain>
    </source>
</reference>
<feature type="transmembrane region" description="Helical" evidence="7">
    <location>
        <begin position="431"/>
        <end position="453"/>
    </location>
</feature>
<evidence type="ECO:0000313" key="10">
    <source>
        <dbReference type="Proteomes" id="UP001203852"/>
    </source>
</evidence>
<keyword evidence="2" id="KW-0813">Transport</keyword>
<evidence type="ECO:0000256" key="6">
    <source>
        <dbReference type="SAM" id="MobiDB-lite"/>
    </source>
</evidence>
<organism evidence="9 10">
    <name type="scientific">Exophiala viscosa</name>
    <dbReference type="NCBI Taxonomy" id="2486360"/>
    <lineage>
        <taxon>Eukaryota</taxon>
        <taxon>Fungi</taxon>
        <taxon>Dikarya</taxon>
        <taxon>Ascomycota</taxon>
        <taxon>Pezizomycotina</taxon>
        <taxon>Eurotiomycetes</taxon>
        <taxon>Chaetothyriomycetidae</taxon>
        <taxon>Chaetothyriales</taxon>
        <taxon>Herpotrichiellaceae</taxon>
        <taxon>Exophiala</taxon>
    </lineage>
</organism>
<feature type="transmembrane region" description="Helical" evidence="7">
    <location>
        <begin position="210"/>
        <end position="233"/>
    </location>
</feature>
<evidence type="ECO:0000256" key="4">
    <source>
        <dbReference type="ARBA" id="ARBA00022989"/>
    </source>
</evidence>
<feature type="transmembrane region" description="Helical" evidence="7">
    <location>
        <begin position="526"/>
        <end position="547"/>
    </location>
</feature>
<dbReference type="PANTHER" id="PTHR23502:SF31">
    <property type="entry name" value="POLYAMINE TRANSPORTER 1"/>
    <property type="match status" value="1"/>
</dbReference>
<dbReference type="GO" id="GO:0005886">
    <property type="term" value="C:plasma membrane"/>
    <property type="evidence" value="ECO:0007669"/>
    <property type="project" value="TreeGrafter"/>
</dbReference>
<dbReference type="PANTHER" id="PTHR23502">
    <property type="entry name" value="MAJOR FACILITATOR SUPERFAMILY"/>
    <property type="match status" value="1"/>
</dbReference>
<feature type="transmembrane region" description="Helical" evidence="7">
    <location>
        <begin position="245"/>
        <end position="272"/>
    </location>
</feature>
<feature type="transmembrane region" description="Helical" evidence="7">
    <location>
        <begin position="488"/>
        <end position="506"/>
    </location>
</feature>
<keyword evidence="3 7" id="KW-0812">Transmembrane</keyword>
<dbReference type="InterPro" id="IPR036259">
    <property type="entry name" value="MFS_trans_sf"/>
</dbReference>
<feature type="transmembrane region" description="Helical" evidence="7">
    <location>
        <begin position="119"/>
        <end position="142"/>
    </location>
</feature>
<dbReference type="FunFam" id="1.20.1250.20:FF:000011">
    <property type="entry name" value="MFS multidrug transporter, putative"/>
    <property type="match status" value="1"/>
</dbReference>
<evidence type="ECO:0000256" key="2">
    <source>
        <dbReference type="ARBA" id="ARBA00022448"/>
    </source>
</evidence>
<comment type="caution">
    <text evidence="9">The sequence shown here is derived from an EMBL/GenBank/DDBJ whole genome shotgun (WGS) entry which is preliminary data.</text>
</comment>
<keyword evidence="5 7" id="KW-0472">Membrane</keyword>
<feature type="domain" description="Major facilitator superfamily (MFS) profile" evidence="8">
    <location>
        <begin position="121"/>
        <end position="552"/>
    </location>
</feature>
<keyword evidence="10" id="KW-1185">Reference proteome</keyword>
<dbReference type="InterPro" id="IPR011701">
    <property type="entry name" value="MFS"/>
</dbReference>
<feature type="transmembrane region" description="Helical" evidence="7">
    <location>
        <begin position="278"/>
        <end position="296"/>
    </location>
</feature>
<evidence type="ECO:0000313" key="9">
    <source>
        <dbReference type="EMBL" id="KAI1608290.1"/>
    </source>
</evidence>
<dbReference type="EMBL" id="MU404364">
    <property type="protein sequence ID" value="KAI1608290.1"/>
    <property type="molecule type" value="Genomic_DNA"/>
</dbReference>
<feature type="transmembrane region" description="Helical" evidence="7">
    <location>
        <begin position="459"/>
        <end position="481"/>
    </location>
</feature>
<proteinExistence type="predicted"/>
<dbReference type="SUPFAM" id="SSF103473">
    <property type="entry name" value="MFS general substrate transporter"/>
    <property type="match status" value="1"/>
</dbReference>
<evidence type="ECO:0000256" key="3">
    <source>
        <dbReference type="ARBA" id="ARBA00022692"/>
    </source>
</evidence>
<evidence type="ECO:0000256" key="7">
    <source>
        <dbReference type="SAM" id="Phobius"/>
    </source>
</evidence>
<sequence length="615" mass="67241">MESPNLDLESADTVTSRHSPGLEISGSSGSSRPHVPNLDISRHPTQLSREYPERLQYTETVGSSPGSRSESNDDRPLPSFGGGKPYPPGIPAEREAYVVEFDGPEDPLHPLNWSAKKKFVTAAIGALACFCSSFASAVLSAATHRIAEYFHISVEGASLSSSLYLLGYGVGPVMWAPLSELRGRRLPLLLGLFGFSVFAAATAVSKDVQTLMICRFFMGLFGSSPIVLVAAVYSDMYRAEQRGLALTIFAVSVFMGPMVGPIVGSFTVVSYLDWRWDAYWSMIMGLTTTVLIVLFLEETYPATVLTTKAELLRRRTKNWAIHAKLEEVEIDVKELVEKNLARPIKMFFTEPILLLVGFYLSFVYGLMYVTLSAFPLVFEGVHGMQPGVASLPFLGMALGMVGAGAASISLNQGWVRRYHANSNRAVPEWRLPLAAVGGVAFSVGLFWFGWAGANKSVHWIVPTIAGVVIGFGLLSIFMQLIMYIVDGYLMFAASAIAGNTMVRSLFAAACPLFDRQMFLDMKIQYAATLLGCVAALLVPVPVFFYVYGPKLRQKSKWAPTFPQPHLNNTEHERKESAENTERTVSNASRGACNVSHSVLHSSPDSSVINNMYTSE</sequence>
<comment type="subcellular location">
    <subcellularLocation>
        <location evidence="1">Membrane</location>
        <topology evidence="1">Multi-pass membrane protein</topology>
    </subcellularLocation>
</comment>
<feature type="region of interest" description="Disordered" evidence="6">
    <location>
        <begin position="1"/>
        <end position="88"/>
    </location>
</feature>
<feature type="region of interest" description="Disordered" evidence="6">
    <location>
        <begin position="557"/>
        <end position="588"/>
    </location>
</feature>
<dbReference type="Pfam" id="PF07690">
    <property type="entry name" value="MFS_1"/>
    <property type="match status" value="1"/>
</dbReference>
<feature type="transmembrane region" description="Helical" evidence="7">
    <location>
        <begin position="186"/>
        <end position="204"/>
    </location>
</feature>
<accession>A0AAN6I915</accession>
<evidence type="ECO:0000259" key="8">
    <source>
        <dbReference type="PROSITE" id="PS50850"/>
    </source>
</evidence>
<dbReference type="Gene3D" id="1.20.1250.20">
    <property type="entry name" value="MFS general substrate transporter like domains"/>
    <property type="match status" value="1"/>
</dbReference>
<protein>
    <submittedName>
        <fullName evidence="9">MFS multidrug transporter</fullName>
    </submittedName>
</protein>
<evidence type="ECO:0000256" key="1">
    <source>
        <dbReference type="ARBA" id="ARBA00004141"/>
    </source>
</evidence>
<feature type="transmembrane region" description="Helical" evidence="7">
    <location>
        <begin position="162"/>
        <end position="179"/>
    </location>
</feature>
<gene>
    <name evidence="9" type="ORF">EDD36DRAFT_109364</name>
</gene>
<dbReference type="GO" id="GO:0022857">
    <property type="term" value="F:transmembrane transporter activity"/>
    <property type="evidence" value="ECO:0007669"/>
    <property type="project" value="InterPro"/>
</dbReference>